<feature type="non-terminal residue" evidence="1">
    <location>
        <position position="266"/>
    </location>
</feature>
<dbReference type="Proteomes" id="UP000324800">
    <property type="component" value="Unassembled WGS sequence"/>
</dbReference>
<dbReference type="AlphaFoldDB" id="A0A5J4TF53"/>
<dbReference type="InterPro" id="IPR011992">
    <property type="entry name" value="EF-hand-dom_pair"/>
</dbReference>
<evidence type="ECO:0000313" key="1">
    <source>
        <dbReference type="EMBL" id="KAA6356838.1"/>
    </source>
</evidence>
<dbReference type="SUPFAM" id="SSF47473">
    <property type="entry name" value="EF-hand"/>
    <property type="match status" value="1"/>
</dbReference>
<dbReference type="InterPro" id="IPR052603">
    <property type="entry name" value="EFCB6"/>
</dbReference>
<name>A0A5J4TF53_9EUKA</name>
<dbReference type="Gene3D" id="1.10.238.10">
    <property type="entry name" value="EF-hand"/>
    <property type="match status" value="1"/>
</dbReference>
<accession>A0A5J4TF53</accession>
<reference evidence="1 2" key="1">
    <citation type="submission" date="2019-03" db="EMBL/GenBank/DDBJ databases">
        <title>Single cell metagenomics reveals metabolic interactions within the superorganism composed of flagellate Streblomastix strix and complex community of Bacteroidetes bacteria on its surface.</title>
        <authorList>
            <person name="Treitli S.C."/>
            <person name="Kolisko M."/>
            <person name="Husnik F."/>
            <person name="Keeling P."/>
            <person name="Hampl V."/>
        </authorList>
    </citation>
    <scope>NUCLEOTIDE SEQUENCE [LARGE SCALE GENOMIC DNA]</scope>
    <source>
        <strain evidence="1">ST1C</strain>
    </source>
</reference>
<sequence length="266" mass="29677">MRKVKVTVLRGQICLYEFFRDFDKLRSGIILSEFIRTGLSSAKIELTGPELDTLKQSFRVSPENGKIICLEFIHIDDAFGAPPYLEKMPQLETQPASLRALIPVRSLNLAEHTVELAQNTMDQIITYQKKRRPLTKAFFQSFDLMNNGQMTGQQFRSTVFGQCGGSALSDEMLQALSAYYTDPLTKAVRYQDFLDDIEDHIRPLEKASGAVVFEGARRGSGDSGSPVSTINGQTRTLTLRTRSIGEDDPLAALKPGQTSKFIMKAD</sequence>
<organism evidence="1 2">
    <name type="scientific">Streblomastix strix</name>
    <dbReference type="NCBI Taxonomy" id="222440"/>
    <lineage>
        <taxon>Eukaryota</taxon>
        <taxon>Metamonada</taxon>
        <taxon>Preaxostyla</taxon>
        <taxon>Oxymonadida</taxon>
        <taxon>Streblomastigidae</taxon>
        <taxon>Streblomastix</taxon>
    </lineage>
</organism>
<dbReference type="EMBL" id="SNRW01032328">
    <property type="protein sequence ID" value="KAA6356838.1"/>
    <property type="molecule type" value="Genomic_DNA"/>
</dbReference>
<proteinExistence type="predicted"/>
<evidence type="ECO:0008006" key="3">
    <source>
        <dbReference type="Google" id="ProtNLM"/>
    </source>
</evidence>
<gene>
    <name evidence="1" type="ORF">EZS28_047635</name>
</gene>
<dbReference type="PANTHER" id="PTHR20875">
    <property type="entry name" value="EF-HAND CALCIUM-BINDING DOMAIN-CONTAINING PROTEIN 6-RELATED"/>
    <property type="match status" value="1"/>
</dbReference>
<protein>
    <recommendedName>
        <fullName evidence="3">EF-hand domain-containing protein</fullName>
    </recommendedName>
</protein>
<evidence type="ECO:0000313" key="2">
    <source>
        <dbReference type="Proteomes" id="UP000324800"/>
    </source>
</evidence>
<dbReference type="PANTHER" id="PTHR20875:SF0">
    <property type="entry name" value="GH12158P"/>
    <property type="match status" value="1"/>
</dbReference>
<comment type="caution">
    <text evidence="1">The sequence shown here is derived from an EMBL/GenBank/DDBJ whole genome shotgun (WGS) entry which is preliminary data.</text>
</comment>